<dbReference type="AlphaFoldDB" id="A0AAD7RKD8"/>
<evidence type="ECO:0000313" key="2">
    <source>
        <dbReference type="EMBL" id="KAJ8385705.1"/>
    </source>
</evidence>
<feature type="compositionally biased region" description="Low complexity" evidence="1">
    <location>
        <begin position="103"/>
        <end position="113"/>
    </location>
</feature>
<proteinExistence type="predicted"/>
<name>A0AAD7RKD8_9TELE</name>
<evidence type="ECO:0000256" key="1">
    <source>
        <dbReference type="SAM" id="MobiDB-lite"/>
    </source>
</evidence>
<dbReference type="EMBL" id="JAINUG010000243">
    <property type="protein sequence ID" value="KAJ8385705.1"/>
    <property type="molecule type" value="Genomic_DNA"/>
</dbReference>
<keyword evidence="3" id="KW-1185">Reference proteome</keyword>
<comment type="caution">
    <text evidence="2">The sequence shown here is derived from an EMBL/GenBank/DDBJ whole genome shotgun (WGS) entry which is preliminary data.</text>
</comment>
<evidence type="ECO:0000313" key="3">
    <source>
        <dbReference type="Proteomes" id="UP001221898"/>
    </source>
</evidence>
<protein>
    <submittedName>
        <fullName evidence="2">Uncharacterized protein</fullName>
    </submittedName>
</protein>
<organism evidence="2 3">
    <name type="scientific">Aldrovandia affinis</name>
    <dbReference type="NCBI Taxonomy" id="143900"/>
    <lineage>
        <taxon>Eukaryota</taxon>
        <taxon>Metazoa</taxon>
        <taxon>Chordata</taxon>
        <taxon>Craniata</taxon>
        <taxon>Vertebrata</taxon>
        <taxon>Euteleostomi</taxon>
        <taxon>Actinopterygii</taxon>
        <taxon>Neopterygii</taxon>
        <taxon>Teleostei</taxon>
        <taxon>Notacanthiformes</taxon>
        <taxon>Halosauridae</taxon>
        <taxon>Aldrovandia</taxon>
    </lineage>
</organism>
<feature type="region of interest" description="Disordered" evidence="1">
    <location>
        <begin position="27"/>
        <end position="113"/>
    </location>
</feature>
<sequence length="113" mass="11712">MARLRLLARGPRTVRWGEDIRRVIEGPGFQHSASSRGTITPPPHHSSSTTTILSGLAMTPPPPISLSRSVSWETEGPAPSGVPCEAPARGVGGEGGGRGGPMRRGVPAPFITA</sequence>
<dbReference type="Proteomes" id="UP001221898">
    <property type="component" value="Unassembled WGS sequence"/>
</dbReference>
<gene>
    <name evidence="2" type="ORF">AAFF_G00183050</name>
</gene>
<feature type="compositionally biased region" description="Gly residues" evidence="1">
    <location>
        <begin position="90"/>
        <end position="102"/>
    </location>
</feature>
<accession>A0AAD7RKD8</accession>
<reference evidence="2" key="1">
    <citation type="journal article" date="2023" name="Science">
        <title>Genome structures resolve the early diversification of teleost fishes.</title>
        <authorList>
            <person name="Parey E."/>
            <person name="Louis A."/>
            <person name="Montfort J."/>
            <person name="Bouchez O."/>
            <person name="Roques C."/>
            <person name="Iampietro C."/>
            <person name="Lluch J."/>
            <person name="Castinel A."/>
            <person name="Donnadieu C."/>
            <person name="Desvignes T."/>
            <person name="Floi Bucao C."/>
            <person name="Jouanno E."/>
            <person name="Wen M."/>
            <person name="Mejri S."/>
            <person name="Dirks R."/>
            <person name="Jansen H."/>
            <person name="Henkel C."/>
            <person name="Chen W.J."/>
            <person name="Zahm M."/>
            <person name="Cabau C."/>
            <person name="Klopp C."/>
            <person name="Thompson A.W."/>
            <person name="Robinson-Rechavi M."/>
            <person name="Braasch I."/>
            <person name="Lecointre G."/>
            <person name="Bobe J."/>
            <person name="Postlethwait J.H."/>
            <person name="Berthelot C."/>
            <person name="Roest Crollius H."/>
            <person name="Guiguen Y."/>
        </authorList>
    </citation>
    <scope>NUCLEOTIDE SEQUENCE</scope>
    <source>
        <strain evidence="2">NC1722</strain>
    </source>
</reference>